<dbReference type="SUPFAM" id="SSF50630">
    <property type="entry name" value="Acid proteases"/>
    <property type="match status" value="1"/>
</dbReference>
<keyword evidence="4" id="KW-0695">RNA-directed DNA polymerase</keyword>
<evidence type="ECO:0000313" key="8">
    <source>
        <dbReference type="Proteomes" id="UP000046395"/>
    </source>
</evidence>
<evidence type="ECO:0000259" key="6">
    <source>
        <dbReference type="PROSITE" id="PS50878"/>
    </source>
</evidence>
<dbReference type="FunFam" id="3.10.20.370:FF:000001">
    <property type="entry name" value="Retrovirus-related Pol polyprotein from transposon 17.6-like protein"/>
    <property type="match status" value="1"/>
</dbReference>
<feature type="compositionally biased region" description="Basic and acidic residues" evidence="5">
    <location>
        <begin position="1263"/>
        <end position="1273"/>
    </location>
</feature>
<keyword evidence="3" id="KW-0378">Hydrolase</keyword>
<feature type="domain" description="Reverse transcriptase" evidence="6">
    <location>
        <begin position="419"/>
        <end position="642"/>
    </location>
</feature>
<proteinExistence type="predicted"/>
<dbReference type="PROSITE" id="PS50994">
    <property type="entry name" value="INTEGRASE"/>
    <property type="match status" value="1"/>
</dbReference>
<keyword evidence="3" id="KW-0255">Endonuclease</keyword>
<evidence type="ECO:0000259" key="7">
    <source>
        <dbReference type="PROSITE" id="PS50994"/>
    </source>
</evidence>
<dbReference type="InterPro" id="IPR036397">
    <property type="entry name" value="RNaseH_sf"/>
</dbReference>
<accession>A0A5S6QPP3</accession>
<sequence length="1290" mass="145713">MAAIGNIAAFDVKNATSWEVYAERLEYYCEANNITDDSRKRATLLTVIGSETYAILRSIISPAAPKSKTYQQLVATLRSHFIPQTSLIYRRFLFHKRIQRPDETISTYITELRQLAEECNFGATLTERLRDQLVCGLRDDAIQRRLLAETSLKFDEAVKMALAGEAAANQVRHVQAQNSTAAAFSSAHHVQHGKKSTSSSFSRYGQGCAQKKLCAGCGGQHKRENCKFKDSECHSCHKKGHLAKVCRSQGLGRQKPQQRPDCKVLSAHQIEDTEVEYVEDHINSILPFADALKKIKVIVNVEGQPLTMEVDTGSNFSIISSSTYTRLWPIKGPAIKKSQLQLQDYQKHPIDLLGSCNVSVSLKQRKGVLRLLIAKGNRQSLLGLEWFTTLGLNISGVNRVLEGNSLDEVFKEFQDVFSETLGTYTGPKISLPLNPMVLPKRFKARNVPLAIRSRIEDELNRLLKEGVIEPISNPKWSTPIVPVIKSTGAIRLCGDYKVTINTALQDHPYPIPAVNNLLSDLSGGRVFAKIDMAQAYLQLPVDDATAEAQTIITHRGAFKVKRLQFGVSVAPGIFQQIMDEALIHIPGVTPYFDDVLIRATTLYELTDRFKQVLQTFKKLGLRAKKEKCLFGAKSVDFLGYRIDASGIHPSVLKIEAIHRTPAPQNQKELQAFLGLLNFYNSFLKDKATVAEPLHRLLDKTAKWEWTNEHEESFQSVKKLLTSDSVLVPFDNSLPTTLVCDASPYGVGAVLSQTKPNGQEVTVAFASRTLTTTERNYAQIDKEALAIVAGVKKFHHFLYGRKFTLVTDHKPLLGLFTTDKPTPHILSPRMLRWSILLQAYEFKFVHMPGSKISNADALSRLSQKPLDMEVPGLPEVLFLEELPAPPLTATDISQMTLRDPLLSRVLTWAWKGWPEKVDKDFQSFFNKKNEISVHKNCLLWGNRVIIPHKGRQRLLEELHLNHPGIVRMKSLARCYVWWPNIDTDIEKFVSNCSTCQMNRHSLPRASVHHWEVPRNPWSRLHVDFAGPYEGAYFFIIVDAYSKWLEVKRMKSTTAEKTIVQLRELFTTHGIPDSIVSDNGPQFTSEEFQSFCKNNLIRSILVSPYHAQSNGQAERMVQTVKDSLKRIIHGTWHKRLCSFLLSNHVTPSIATGFCPAELLMGRRLKTFLDRLHPDYWREKQLKLDAAAATTYQLPRTFQPGDCVFIRSYDSSSAWIPATVIAQTGPVSYEVITADERKVRRHVDQIRKRSEETPVSAPTKNSPSEDSARPTLEHIPRPRRRGNRPNYLDDYLC</sequence>
<feature type="region of interest" description="Disordered" evidence="5">
    <location>
        <begin position="1242"/>
        <end position="1290"/>
    </location>
</feature>
<dbReference type="PANTHER" id="PTHR37984:SF12">
    <property type="entry name" value="RIBONUCLEASE H"/>
    <property type="match status" value="1"/>
</dbReference>
<dbReference type="GO" id="GO:0003676">
    <property type="term" value="F:nucleic acid binding"/>
    <property type="evidence" value="ECO:0007669"/>
    <property type="project" value="InterPro"/>
</dbReference>
<feature type="compositionally biased region" description="Polar residues" evidence="5">
    <location>
        <begin position="1253"/>
        <end position="1262"/>
    </location>
</feature>
<dbReference type="InterPro" id="IPR021109">
    <property type="entry name" value="Peptidase_aspartic_dom_sf"/>
</dbReference>
<dbReference type="Gene3D" id="1.10.340.70">
    <property type="match status" value="1"/>
</dbReference>
<evidence type="ECO:0000256" key="2">
    <source>
        <dbReference type="ARBA" id="ARBA00022722"/>
    </source>
</evidence>
<keyword evidence="4" id="KW-0548">Nucleotidyltransferase</keyword>
<dbReference type="SUPFAM" id="SSF56672">
    <property type="entry name" value="DNA/RNA polymerases"/>
    <property type="match status" value="1"/>
</dbReference>
<dbReference type="Gene3D" id="2.40.70.10">
    <property type="entry name" value="Acid Proteases"/>
    <property type="match status" value="1"/>
</dbReference>
<evidence type="ECO:0000256" key="4">
    <source>
        <dbReference type="ARBA" id="ARBA00022918"/>
    </source>
</evidence>
<evidence type="ECO:0000256" key="3">
    <source>
        <dbReference type="ARBA" id="ARBA00022759"/>
    </source>
</evidence>
<evidence type="ECO:0000313" key="9">
    <source>
        <dbReference type="WBParaSite" id="TMUE_2000009306.1"/>
    </source>
</evidence>
<dbReference type="EC" id="2.7.7.49" evidence="1"/>
<dbReference type="GO" id="GO:0015074">
    <property type="term" value="P:DNA integration"/>
    <property type="evidence" value="ECO:0007669"/>
    <property type="project" value="InterPro"/>
</dbReference>
<keyword evidence="4" id="KW-0808">Transferase</keyword>
<dbReference type="GO" id="GO:0042575">
    <property type="term" value="C:DNA polymerase complex"/>
    <property type="evidence" value="ECO:0007669"/>
    <property type="project" value="UniProtKB-ARBA"/>
</dbReference>
<dbReference type="InterPro" id="IPR041577">
    <property type="entry name" value="RT_RNaseH_2"/>
</dbReference>
<dbReference type="InterPro" id="IPR000477">
    <property type="entry name" value="RT_dom"/>
</dbReference>
<protein>
    <recommendedName>
        <fullName evidence="1">RNA-directed DNA polymerase</fullName>
        <ecNumber evidence="1">2.7.7.49</ecNumber>
    </recommendedName>
</protein>
<evidence type="ECO:0000256" key="5">
    <source>
        <dbReference type="SAM" id="MobiDB-lite"/>
    </source>
</evidence>
<dbReference type="GO" id="GO:0003964">
    <property type="term" value="F:RNA-directed DNA polymerase activity"/>
    <property type="evidence" value="ECO:0007669"/>
    <property type="project" value="UniProtKB-KW"/>
</dbReference>
<dbReference type="CDD" id="cd09274">
    <property type="entry name" value="RNase_HI_RT_Ty3"/>
    <property type="match status" value="1"/>
</dbReference>
<dbReference type="WBParaSite" id="TMUE_2000009306.1">
    <property type="protein sequence ID" value="TMUE_2000009306.1"/>
    <property type="gene ID" value="WBGene00300567"/>
</dbReference>
<evidence type="ECO:0000256" key="1">
    <source>
        <dbReference type="ARBA" id="ARBA00012493"/>
    </source>
</evidence>
<dbReference type="FunFam" id="3.30.420.10:FF:000063">
    <property type="entry name" value="Retrovirus-related Pol polyprotein from transposon 297-like Protein"/>
    <property type="match status" value="1"/>
</dbReference>
<dbReference type="InterPro" id="IPR043128">
    <property type="entry name" value="Rev_trsase/Diguanyl_cyclase"/>
</dbReference>
<dbReference type="Pfam" id="PF00078">
    <property type="entry name" value="RVT_1"/>
    <property type="match status" value="1"/>
</dbReference>
<dbReference type="InterPro" id="IPR050951">
    <property type="entry name" value="Retrovirus_Pol_polyprotein"/>
</dbReference>
<keyword evidence="2" id="KW-0540">Nuclease</keyword>
<dbReference type="Proteomes" id="UP000046395">
    <property type="component" value="Unassembled WGS sequence"/>
</dbReference>
<dbReference type="FunFam" id="3.30.70.270:FF:000026">
    <property type="entry name" value="Transposon Ty3-G Gag-Pol polyprotein"/>
    <property type="match status" value="1"/>
</dbReference>
<dbReference type="Gene3D" id="3.30.420.10">
    <property type="entry name" value="Ribonuclease H-like superfamily/Ribonuclease H"/>
    <property type="match status" value="1"/>
</dbReference>
<dbReference type="SUPFAM" id="SSF53098">
    <property type="entry name" value="Ribonuclease H-like"/>
    <property type="match status" value="1"/>
</dbReference>
<dbReference type="Pfam" id="PF00665">
    <property type="entry name" value="rve"/>
    <property type="match status" value="1"/>
</dbReference>
<dbReference type="GO" id="GO:0004519">
    <property type="term" value="F:endonuclease activity"/>
    <property type="evidence" value="ECO:0007669"/>
    <property type="project" value="UniProtKB-KW"/>
</dbReference>
<dbReference type="InterPro" id="IPR012337">
    <property type="entry name" value="RNaseH-like_sf"/>
</dbReference>
<dbReference type="Pfam" id="PF17921">
    <property type="entry name" value="Integrase_H2C2"/>
    <property type="match status" value="1"/>
</dbReference>
<dbReference type="InterPro" id="IPR043502">
    <property type="entry name" value="DNA/RNA_pol_sf"/>
</dbReference>
<keyword evidence="8" id="KW-1185">Reference proteome</keyword>
<dbReference type="InterPro" id="IPR041588">
    <property type="entry name" value="Integrase_H2C2"/>
</dbReference>
<dbReference type="PANTHER" id="PTHR37984">
    <property type="entry name" value="PROTEIN CBG26694"/>
    <property type="match status" value="1"/>
</dbReference>
<dbReference type="PROSITE" id="PS50878">
    <property type="entry name" value="RT_POL"/>
    <property type="match status" value="1"/>
</dbReference>
<dbReference type="InterPro" id="IPR001584">
    <property type="entry name" value="Integrase_cat-core"/>
</dbReference>
<organism evidence="8 9">
    <name type="scientific">Trichuris muris</name>
    <name type="common">Mouse whipworm</name>
    <dbReference type="NCBI Taxonomy" id="70415"/>
    <lineage>
        <taxon>Eukaryota</taxon>
        <taxon>Metazoa</taxon>
        <taxon>Ecdysozoa</taxon>
        <taxon>Nematoda</taxon>
        <taxon>Enoplea</taxon>
        <taxon>Dorylaimia</taxon>
        <taxon>Trichinellida</taxon>
        <taxon>Trichuridae</taxon>
        <taxon>Trichuris</taxon>
    </lineage>
</organism>
<name>A0A5S6QPP3_TRIMR</name>
<dbReference type="Gene3D" id="3.10.10.10">
    <property type="entry name" value="HIV Type 1 Reverse Transcriptase, subunit A, domain 1"/>
    <property type="match status" value="1"/>
</dbReference>
<dbReference type="STRING" id="70415.A0A5S6QPP3"/>
<reference evidence="9" key="1">
    <citation type="submission" date="2019-12" db="UniProtKB">
        <authorList>
            <consortium name="WormBaseParasite"/>
        </authorList>
    </citation>
    <scope>IDENTIFICATION</scope>
</reference>
<dbReference type="Gene3D" id="3.30.70.270">
    <property type="match status" value="2"/>
</dbReference>
<dbReference type="Pfam" id="PF17919">
    <property type="entry name" value="RT_RNaseH_2"/>
    <property type="match status" value="1"/>
</dbReference>
<dbReference type="CDD" id="cd01647">
    <property type="entry name" value="RT_LTR"/>
    <property type="match status" value="1"/>
</dbReference>
<dbReference type="FunFam" id="1.10.340.70:FF:000003">
    <property type="entry name" value="Protein CBG25708"/>
    <property type="match status" value="1"/>
</dbReference>
<feature type="domain" description="Integrase catalytic" evidence="7">
    <location>
        <begin position="1011"/>
        <end position="1122"/>
    </location>
</feature>